<reference evidence="2" key="1">
    <citation type="submission" date="2020-05" db="EMBL/GenBank/DDBJ databases">
        <title>WGS assembly of Panicum virgatum.</title>
        <authorList>
            <person name="Lovell J.T."/>
            <person name="Jenkins J."/>
            <person name="Shu S."/>
            <person name="Juenger T.E."/>
            <person name="Schmutz J."/>
        </authorList>
    </citation>
    <scope>NUCLEOTIDE SEQUENCE</scope>
    <source>
        <strain evidence="2">AP13</strain>
    </source>
</reference>
<protein>
    <submittedName>
        <fullName evidence="2">Uncharacterized protein</fullName>
    </submittedName>
</protein>
<feature type="compositionally biased region" description="Basic residues" evidence="1">
    <location>
        <begin position="15"/>
        <end position="27"/>
    </location>
</feature>
<sequence length="348" mass="37665">MSSKRRGQDNQSQSHGKRSRPAPAPKKHLYLIDPDTLLAASGDGSTCTDQDPEEHLPEPAAFRFVAPAPASGTKFVAIGSNIVIVSGETEAPTLVYDTEAAALAICPPLPVRLSGLDLAVASGDALYALTTLGAGLPLAFEALSWARCTRDAEEPGRPTHEWSWKSVATQPPPFGNEDDGDTVVISYAAHPDGRTISVCTRRGNTNGSTYSLDTTTRREWRCHGSWVLPFRGQGYFDRELDAWVSLHEEKGYICACQVASRSGTATAPPDSDKLEEKLFLTLTYVGDSRFCLVESVGVKTGYGCVGRVTTFGLKFNRKGKLQITSHCAANSYLVSKHVSSFYPVAFWM</sequence>
<accession>A0A8T0XIQ6</accession>
<keyword evidence="3" id="KW-1185">Reference proteome</keyword>
<feature type="region of interest" description="Disordered" evidence="1">
    <location>
        <begin position="1"/>
        <end position="27"/>
    </location>
</feature>
<gene>
    <name evidence="2" type="ORF">PVAP13_1KG499200</name>
</gene>
<dbReference type="Proteomes" id="UP000823388">
    <property type="component" value="Chromosome 1K"/>
</dbReference>
<dbReference type="Pfam" id="PF07893">
    <property type="entry name" value="DUF1668"/>
    <property type="match status" value="1"/>
</dbReference>
<dbReference type="PANTHER" id="PTHR33085">
    <property type="entry name" value="OS12G0113100 PROTEIN-RELATED"/>
    <property type="match status" value="1"/>
</dbReference>
<proteinExistence type="predicted"/>
<evidence type="ECO:0000256" key="1">
    <source>
        <dbReference type="SAM" id="MobiDB-lite"/>
    </source>
</evidence>
<feature type="compositionally biased region" description="Polar residues" evidence="1">
    <location>
        <begin position="1"/>
        <end position="14"/>
    </location>
</feature>
<dbReference type="PANTHER" id="PTHR33085:SF47">
    <property type="entry name" value="OS02G0513400 PROTEIN"/>
    <property type="match status" value="1"/>
</dbReference>
<evidence type="ECO:0000313" key="3">
    <source>
        <dbReference type="Proteomes" id="UP000823388"/>
    </source>
</evidence>
<evidence type="ECO:0000313" key="2">
    <source>
        <dbReference type="EMBL" id="KAG2661331.1"/>
    </source>
</evidence>
<comment type="caution">
    <text evidence="2">The sequence shown here is derived from an EMBL/GenBank/DDBJ whole genome shotgun (WGS) entry which is preliminary data.</text>
</comment>
<name>A0A8T0XIQ6_PANVG</name>
<dbReference type="AlphaFoldDB" id="A0A8T0XIQ6"/>
<organism evidence="2 3">
    <name type="scientific">Panicum virgatum</name>
    <name type="common">Blackwell switchgrass</name>
    <dbReference type="NCBI Taxonomy" id="38727"/>
    <lineage>
        <taxon>Eukaryota</taxon>
        <taxon>Viridiplantae</taxon>
        <taxon>Streptophyta</taxon>
        <taxon>Embryophyta</taxon>
        <taxon>Tracheophyta</taxon>
        <taxon>Spermatophyta</taxon>
        <taxon>Magnoliopsida</taxon>
        <taxon>Liliopsida</taxon>
        <taxon>Poales</taxon>
        <taxon>Poaceae</taxon>
        <taxon>PACMAD clade</taxon>
        <taxon>Panicoideae</taxon>
        <taxon>Panicodae</taxon>
        <taxon>Paniceae</taxon>
        <taxon>Panicinae</taxon>
        <taxon>Panicum</taxon>
        <taxon>Panicum sect. Hiantes</taxon>
    </lineage>
</organism>
<dbReference type="InterPro" id="IPR012871">
    <property type="entry name" value="DUF1668_ORYSA"/>
</dbReference>
<dbReference type="EMBL" id="CM029037">
    <property type="protein sequence ID" value="KAG2661331.1"/>
    <property type="molecule type" value="Genomic_DNA"/>
</dbReference>